<gene>
    <name evidence="7" type="ORF">C479_05708</name>
</gene>
<feature type="domain" description="Phosphatidic acid phosphatase type 2/haloperoxidase" evidence="6">
    <location>
        <begin position="135"/>
        <end position="257"/>
    </location>
</feature>
<proteinExistence type="predicted"/>
<feature type="transmembrane region" description="Helical" evidence="5">
    <location>
        <begin position="6"/>
        <end position="25"/>
    </location>
</feature>
<dbReference type="InterPro" id="IPR026841">
    <property type="entry name" value="Aur1/Ipt1"/>
</dbReference>
<dbReference type="PANTHER" id="PTHR31310">
    <property type="match status" value="1"/>
</dbReference>
<sequence length="286" mass="31759">MALSSMLVVTVIAVAVGFVGTCTLCLDRRRVRHTVAARRERVRELAPYVGAAGFFLLAKFLTSEYSVRLSQRIGWNITDEIYAVEGEFVAVLQRVVPDVTVEVFSALYMFGFPYLLATAPILYVTMSSLRRFKELLVAYLLNYVVGGVALYTLFIAYGPRNHLDSVEGLMYDFYPQTQDLTAAIADNTNVFPSLHTSLSVVVLLFAWRTRREFPKWFVLAAIVASGVVFSTMYLGIHWAIDVGAGIVLALWSVAAAEYIVGSIEGERDRRSVERDGELATDPETGD</sequence>
<dbReference type="InterPro" id="IPR036938">
    <property type="entry name" value="PAP2/HPO_sf"/>
</dbReference>
<feature type="transmembrane region" description="Helical" evidence="5">
    <location>
        <begin position="242"/>
        <end position="260"/>
    </location>
</feature>
<keyword evidence="3 5" id="KW-1133">Transmembrane helix</keyword>
<keyword evidence="8" id="KW-1185">Reference proteome</keyword>
<feature type="transmembrane region" description="Helical" evidence="5">
    <location>
        <begin position="190"/>
        <end position="207"/>
    </location>
</feature>
<keyword evidence="2 5" id="KW-0812">Transmembrane</keyword>
<evidence type="ECO:0000256" key="4">
    <source>
        <dbReference type="ARBA" id="ARBA00023136"/>
    </source>
</evidence>
<dbReference type="OrthoDB" id="329477at2157"/>
<dbReference type="Pfam" id="PF14378">
    <property type="entry name" value="PAP2_3"/>
    <property type="match status" value="1"/>
</dbReference>
<evidence type="ECO:0000259" key="6">
    <source>
        <dbReference type="SMART" id="SM00014"/>
    </source>
</evidence>
<dbReference type="STRING" id="1227490.C479_05708"/>
<accession>M0BRE9</accession>
<feature type="transmembrane region" description="Helical" evidence="5">
    <location>
        <begin position="216"/>
        <end position="236"/>
    </location>
</feature>
<feature type="transmembrane region" description="Helical" evidence="5">
    <location>
        <begin position="45"/>
        <end position="62"/>
    </location>
</feature>
<name>M0BRE9_9EURY</name>
<evidence type="ECO:0000313" key="7">
    <source>
        <dbReference type="EMBL" id="ELZ12279.1"/>
    </source>
</evidence>
<evidence type="ECO:0000313" key="8">
    <source>
        <dbReference type="Proteomes" id="UP000011560"/>
    </source>
</evidence>
<dbReference type="PANTHER" id="PTHR31310:SF7">
    <property type="entry name" value="PA-PHOSPHATASE RELATED-FAMILY PROTEIN DDB_G0268928"/>
    <property type="match status" value="1"/>
</dbReference>
<reference evidence="7 8" key="1">
    <citation type="journal article" date="2014" name="PLoS Genet.">
        <title>Phylogenetically driven sequencing of extremely halophilic archaea reveals strategies for static and dynamic osmo-response.</title>
        <authorList>
            <person name="Becker E.A."/>
            <person name="Seitzer P.M."/>
            <person name="Tritt A."/>
            <person name="Larsen D."/>
            <person name="Krusor M."/>
            <person name="Yao A.I."/>
            <person name="Wu D."/>
            <person name="Madern D."/>
            <person name="Eisen J.A."/>
            <person name="Darling A.E."/>
            <person name="Facciotti M.T."/>
        </authorList>
    </citation>
    <scope>NUCLEOTIDE SEQUENCE [LARGE SCALE GENOMIC DNA]</scope>
    <source>
        <strain evidence="7 8">JCM 14624</strain>
    </source>
</reference>
<dbReference type="AlphaFoldDB" id="M0BRE9"/>
<feature type="transmembrane region" description="Helical" evidence="5">
    <location>
        <begin position="136"/>
        <end position="157"/>
    </location>
</feature>
<evidence type="ECO:0000256" key="1">
    <source>
        <dbReference type="ARBA" id="ARBA00004141"/>
    </source>
</evidence>
<dbReference type="RefSeq" id="WP_007699137.1">
    <property type="nucleotide sequence ID" value="NZ_AOIQ01000009.1"/>
</dbReference>
<feature type="transmembrane region" description="Helical" evidence="5">
    <location>
        <begin position="103"/>
        <end position="124"/>
    </location>
</feature>
<organism evidence="7 8">
    <name type="scientific">Halovivax asiaticus JCM 14624</name>
    <dbReference type="NCBI Taxonomy" id="1227490"/>
    <lineage>
        <taxon>Archaea</taxon>
        <taxon>Methanobacteriati</taxon>
        <taxon>Methanobacteriota</taxon>
        <taxon>Stenosarchaea group</taxon>
        <taxon>Halobacteria</taxon>
        <taxon>Halobacteriales</taxon>
        <taxon>Natrialbaceae</taxon>
        <taxon>Halovivax</taxon>
    </lineage>
</organism>
<keyword evidence="4 5" id="KW-0472">Membrane</keyword>
<dbReference type="SMART" id="SM00014">
    <property type="entry name" value="acidPPc"/>
    <property type="match status" value="1"/>
</dbReference>
<dbReference type="EMBL" id="AOIQ01000009">
    <property type="protein sequence ID" value="ELZ12279.1"/>
    <property type="molecule type" value="Genomic_DNA"/>
</dbReference>
<evidence type="ECO:0000256" key="5">
    <source>
        <dbReference type="SAM" id="Phobius"/>
    </source>
</evidence>
<dbReference type="InterPro" id="IPR000326">
    <property type="entry name" value="PAP2/HPO"/>
</dbReference>
<comment type="subcellular location">
    <subcellularLocation>
        <location evidence="1">Membrane</location>
        <topology evidence="1">Multi-pass membrane protein</topology>
    </subcellularLocation>
</comment>
<dbReference type="CDD" id="cd03386">
    <property type="entry name" value="PAP2_Aur1_like"/>
    <property type="match status" value="1"/>
</dbReference>
<evidence type="ECO:0000256" key="3">
    <source>
        <dbReference type="ARBA" id="ARBA00022989"/>
    </source>
</evidence>
<comment type="caution">
    <text evidence="7">The sequence shown here is derived from an EMBL/GenBank/DDBJ whole genome shotgun (WGS) entry which is preliminary data.</text>
</comment>
<dbReference type="SUPFAM" id="SSF48317">
    <property type="entry name" value="Acid phosphatase/Vanadium-dependent haloperoxidase"/>
    <property type="match status" value="1"/>
</dbReference>
<dbReference type="PATRIC" id="fig|1227490.4.peg.1155"/>
<dbReference type="Gene3D" id="1.20.144.10">
    <property type="entry name" value="Phosphatidic acid phosphatase type 2/haloperoxidase"/>
    <property type="match status" value="1"/>
</dbReference>
<dbReference type="InterPro" id="IPR052185">
    <property type="entry name" value="IPC_Synthase-Related"/>
</dbReference>
<protein>
    <submittedName>
        <fullName evidence="7">Phosphoesterase PA-phosphatase-like protein</fullName>
    </submittedName>
</protein>
<dbReference type="Proteomes" id="UP000011560">
    <property type="component" value="Unassembled WGS sequence"/>
</dbReference>
<evidence type="ECO:0000256" key="2">
    <source>
        <dbReference type="ARBA" id="ARBA00022692"/>
    </source>
</evidence>
<dbReference type="GO" id="GO:0016020">
    <property type="term" value="C:membrane"/>
    <property type="evidence" value="ECO:0007669"/>
    <property type="project" value="UniProtKB-SubCell"/>
</dbReference>